<dbReference type="FunFam" id="3.30.360.10:FF:000002">
    <property type="entry name" value="Glyceraldehyde-3-phosphate dehydrogenase"/>
    <property type="match status" value="1"/>
</dbReference>
<dbReference type="InterPro" id="IPR020831">
    <property type="entry name" value="GlycerAld/Erythrose_P_DH"/>
</dbReference>
<dbReference type="FunFam" id="3.40.50.720:FF:000001">
    <property type="entry name" value="Glyceraldehyde-3-phosphate dehydrogenase"/>
    <property type="match status" value="1"/>
</dbReference>
<accession>A0A2H5Y6H3</accession>
<protein>
    <recommendedName>
        <fullName evidence="8">Glyceraldehyde-3-phosphate dehydrogenase</fullName>
        <ecNumber evidence="8">1.2.1.-</ecNumber>
    </recommendedName>
</protein>
<sequence length="341" mass="37131">MAVKVGINGFGRIGRQVFRAIREKYRDRLEVVAVNDITDAPTLAHLLKYDSNYGRYPEPVAARDSYLIVGEDEIRVFAEKDPAHLPWKDLGVQIVIESTGLFTDGRKAAVHRTSGGAQKVIITAPASPSDSVDLTVVLGVNDHRYDPAQHHIVSNASCTTNCLAPVVKVLHDAFGVKRGLMVTVHAYTNDQRILDLPHKDLRRARAAALNIIPTTTGAARAIGLVIPELKGKLDGYALRVPISTVSVIDLTAEVSRPVTKEEVNAAFRAAAEGALRGILDYTEEPLVSIDFKGDPHSAIVDGLSTMVIDGNFVKVVAWYDNEWGYSMRVADLAARMAEFLA</sequence>
<dbReference type="GO" id="GO:0016620">
    <property type="term" value="F:oxidoreductase activity, acting on the aldehyde or oxo group of donors, NAD or NADP as acceptor"/>
    <property type="evidence" value="ECO:0007669"/>
    <property type="project" value="InterPro"/>
</dbReference>
<comment type="similarity">
    <text evidence="1 7">Belongs to the glyceraldehyde-3-phosphate dehydrogenase family.</text>
</comment>
<dbReference type="Proteomes" id="UP000236642">
    <property type="component" value="Unassembled WGS sequence"/>
</dbReference>
<keyword evidence="5" id="KW-0547">Nucleotide-binding</keyword>
<evidence type="ECO:0000256" key="3">
    <source>
        <dbReference type="PIRSR" id="PIRSR000149-1"/>
    </source>
</evidence>
<dbReference type="InterPro" id="IPR020829">
    <property type="entry name" value="GlycerAld_3-P_DH_cat"/>
</dbReference>
<evidence type="ECO:0000256" key="7">
    <source>
        <dbReference type="RuleBase" id="RU000397"/>
    </source>
</evidence>
<evidence type="ECO:0000313" key="10">
    <source>
        <dbReference type="EMBL" id="GBD09030.1"/>
    </source>
</evidence>
<feature type="domain" description="Glyceraldehyde 3-phosphate dehydrogenase NAD(P) binding" evidence="9">
    <location>
        <begin position="3"/>
        <end position="158"/>
    </location>
</feature>
<name>A0A2H5Y6H3_9CHLR</name>
<dbReference type="SUPFAM" id="SSF51735">
    <property type="entry name" value="NAD(P)-binding Rossmann-fold domains"/>
    <property type="match status" value="1"/>
</dbReference>
<feature type="binding site" evidence="4">
    <location>
        <begin position="216"/>
        <end position="217"/>
    </location>
    <ligand>
        <name>D-glyceraldehyde 3-phosphate</name>
        <dbReference type="ChEBI" id="CHEBI:59776"/>
    </ligand>
</feature>
<evidence type="ECO:0000313" key="11">
    <source>
        <dbReference type="Proteomes" id="UP000236642"/>
    </source>
</evidence>
<dbReference type="Gene3D" id="3.30.360.10">
    <property type="entry name" value="Dihydrodipicolinate Reductase, domain 2"/>
    <property type="match status" value="1"/>
</dbReference>
<proteinExistence type="inferred from homology"/>
<evidence type="ECO:0000256" key="6">
    <source>
        <dbReference type="PIRSR" id="PIRSR000149-4"/>
    </source>
</evidence>
<evidence type="ECO:0000256" key="1">
    <source>
        <dbReference type="ARBA" id="ARBA00007406"/>
    </source>
</evidence>
<dbReference type="Pfam" id="PF00044">
    <property type="entry name" value="Gp_dh_N"/>
    <property type="match status" value="1"/>
</dbReference>
<dbReference type="CDD" id="cd05214">
    <property type="entry name" value="GAPDH_I_N"/>
    <property type="match status" value="1"/>
</dbReference>
<evidence type="ECO:0000259" key="9">
    <source>
        <dbReference type="SMART" id="SM00846"/>
    </source>
</evidence>
<dbReference type="InterPro" id="IPR006424">
    <property type="entry name" value="Glyceraldehyde-3-P_DH_1"/>
</dbReference>
<keyword evidence="5" id="KW-0520">NAD</keyword>
<dbReference type="CDD" id="cd18126">
    <property type="entry name" value="GAPDH_I_C"/>
    <property type="match status" value="1"/>
</dbReference>
<dbReference type="PROSITE" id="PS00071">
    <property type="entry name" value="GAPDH"/>
    <property type="match status" value="1"/>
</dbReference>
<comment type="caution">
    <text evidence="10">The sequence shown here is derived from an EMBL/GenBank/DDBJ whole genome shotgun (WGS) entry which is preliminary data.</text>
</comment>
<evidence type="ECO:0000256" key="5">
    <source>
        <dbReference type="PIRSR" id="PIRSR000149-3"/>
    </source>
</evidence>
<dbReference type="GO" id="GO:0050661">
    <property type="term" value="F:NADP binding"/>
    <property type="evidence" value="ECO:0007669"/>
    <property type="project" value="InterPro"/>
</dbReference>
<keyword evidence="2 8" id="KW-0560">Oxidoreductase</keyword>
<feature type="binding site" evidence="4">
    <location>
        <position position="188"/>
    </location>
    <ligand>
        <name>D-glyceraldehyde 3-phosphate</name>
        <dbReference type="ChEBI" id="CHEBI:59776"/>
    </ligand>
</feature>
<dbReference type="GO" id="GO:0051287">
    <property type="term" value="F:NAD binding"/>
    <property type="evidence" value="ECO:0007669"/>
    <property type="project" value="InterPro"/>
</dbReference>
<gene>
    <name evidence="10" type="primary">gap1</name>
    <name evidence="10" type="ORF">HRbin22_01277</name>
</gene>
<evidence type="ECO:0000256" key="4">
    <source>
        <dbReference type="PIRSR" id="PIRSR000149-2"/>
    </source>
</evidence>
<feature type="active site" description="Nucleophile" evidence="3">
    <location>
        <position position="158"/>
    </location>
</feature>
<dbReference type="AlphaFoldDB" id="A0A2H5Y6H3"/>
<feature type="binding site" evidence="5">
    <location>
        <position position="321"/>
    </location>
    <ligand>
        <name>NAD(+)</name>
        <dbReference type="ChEBI" id="CHEBI:57540"/>
    </ligand>
</feature>
<dbReference type="InterPro" id="IPR036291">
    <property type="entry name" value="NAD(P)-bd_dom_sf"/>
</dbReference>
<feature type="binding site" evidence="4">
    <location>
        <begin position="157"/>
        <end position="159"/>
    </location>
    <ligand>
        <name>D-glyceraldehyde 3-phosphate</name>
        <dbReference type="ChEBI" id="CHEBI:59776"/>
    </ligand>
</feature>
<dbReference type="PANTHER" id="PTHR43148">
    <property type="entry name" value="GLYCERALDEHYDE-3-PHOSPHATE DEHYDROGENASE 2"/>
    <property type="match status" value="1"/>
</dbReference>
<evidence type="ECO:0000256" key="8">
    <source>
        <dbReference type="RuleBase" id="RU361160"/>
    </source>
</evidence>
<dbReference type="NCBIfam" id="TIGR01534">
    <property type="entry name" value="GAPDH-I"/>
    <property type="match status" value="1"/>
</dbReference>
<dbReference type="InterPro" id="IPR020830">
    <property type="entry name" value="GlycerAld_3-P_DH_AS"/>
</dbReference>
<reference evidence="11" key="1">
    <citation type="submission" date="2017-09" db="EMBL/GenBank/DDBJ databases">
        <title>Metaegenomics of thermophilic ammonia-oxidizing enrichment culture.</title>
        <authorList>
            <person name="Kato S."/>
            <person name="Suzuki K."/>
        </authorList>
    </citation>
    <scope>NUCLEOTIDE SEQUENCE [LARGE SCALE GENOMIC DNA]</scope>
</reference>
<dbReference type="InterPro" id="IPR020828">
    <property type="entry name" value="GlycerAld_3-P_DH_NAD(P)-bd"/>
</dbReference>
<dbReference type="EMBL" id="BEHY01000024">
    <property type="protein sequence ID" value="GBD09030.1"/>
    <property type="molecule type" value="Genomic_DNA"/>
</dbReference>
<evidence type="ECO:0000256" key="2">
    <source>
        <dbReference type="ARBA" id="ARBA00023002"/>
    </source>
</evidence>
<feature type="binding site" evidence="5">
    <location>
        <position position="123"/>
    </location>
    <ligand>
        <name>NAD(+)</name>
        <dbReference type="ChEBI" id="CHEBI:57540"/>
    </ligand>
</feature>
<feature type="binding site" evidence="5">
    <location>
        <position position="36"/>
    </location>
    <ligand>
        <name>NAD(+)</name>
        <dbReference type="ChEBI" id="CHEBI:57540"/>
    </ligand>
</feature>
<feature type="binding site" evidence="5">
    <location>
        <begin position="12"/>
        <end position="13"/>
    </location>
    <ligand>
        <name>NAD(+)</name>
        <dbReference type="ChEBI" id="CHEBI:57540"/>
    </ligand>
</feature>
<dbReference type="EC" id="1.2.1.-" evidence="8"/>
<organism evidence="10 11">
    <name type="scientific">Candidatus Thermoflexus japonica</name>
    <dbReference type="NCBI Taxonomy" id="2035417"/>
    <lineage>
        <taxon>Bacteria</taxon>
        <taxon>Bacillati</taxon>
        <taxon>Chloroflexota</taxon>
        <taxon>Thermoflexia</taxon>
        <taxon>Thermoflexales</taxon>
        <taxon>Thermoflexaceae</taxon>
        <taxon>Thermoflexus</taxon>
    </lineage>
</organism>
<dbReference type="SUPFAM" id="SSF55347">
    <property type="entry name" value="Glyceraldehyde-3-phosphate dehydrogenase-like, C-terminal domain"/>
    <property type="match status" value="1"/>
</dbReference>
<dbReference type="Gene3D" id="3.40.50.720">
    <property type="entry name" value="NAD(P)-binding Rossmann-like Domain"/>
    <property type="match status" value="1"/>
</dbReference>
<dbReference type="PRINTS" id="PR00078">
    <property type="entry name" value="G3PDHDRGNASE"/>
</dbReference>
<dbReference type="Pfam" id="PF02800">
    <property type="entry name" value="Gp_dh_C"/>
    <property type="match status" value="1"/>
</dbReference>
<dbReference type="PIRSF" id="PIRSF000149">
    <property type="entry name" value="GAP_DH"/>
    <property type="match status" value="1"/>
</dbReference>
<feature type="site" description="Activates thiol group during catalysis" evidence="6">
    <location>
        <position position="185"/>
    </location>
</feature>
<feature type="binding site" evidence="4">
    <location>
        <position position="239"/>
    </location>
    <ligand>
        <name>D-glyceraldehyde 3-phosphate</name>
        <dbReference type="ChEBI" id="CHEBI:59776"/>
    </ligand>
</feature>
<dbReference type="GO" id="GO:0006006">
    <property type="term" value="P:glucose metabolic process"/>
    <property type="evidence" value="ECO:0007669"/>
    <property type="project" value="InterPro"/>
</dbReference>
<dbReference type="SMART" id="SM00846">
    <property type="entry name" value="Gp_dh_N"/>
    <property type="match status" value="1"/>
</dbReference>